<name>A0A151Z6W4_TIELA</name>
<evidence type="ECO:0000313" key="2">
    <source>
        <dbReference type="EMBL" id="KYQ89702.1"/>
    </source>
</evidence>
<comment type="function">
    <text evidence="1">Catalyzes the hydrolysis of queuosine 5'-phosphate, releasing the nucleobase queuine (q). Is required for salvage of queuine from exogenous queuosine (Q) that is imported and then converted to queuosine 5'-phosphate intracellularly.</text>
</comment>
<gene>
    <name evidence="2" type="ORF">DLAC_09670</name>
</gene>
<dbReference type="GO" id="GO:0006400">
    <property type="term" value="P:tRNA modification"/>
    <property type="evidence" value="ECO:0007669"/>
    <property type="project" value="TreeGrafter"/>
</dbReference>
<dbReference type="EMBL" id="LODT01000039">
    <property type="protein sequence ID" value="KYQ89702.1"/>
    <property type="molecule type" value="Genomic_DNA"/>
</dbReference>
<dbReference type="PANTHER" id="PTHR21314">
    <property type="entry name" value="QUEUOSINE 5'-PHOSPHATE N-GLYCOSYLASE_HYDROLASE-RELATED"/>
    <property type="match status" value="1"/>
</dbReference>
<dbReference type="InParanoid" id="A0A151Z6W4"/>
<proteinExistence type="inferred from homology"/>
<keyword evidence="3" id="KW-1185">Reference proteome</keyword>
<dbReference type="Pfam" id="PF10343">
    <property type="entry name" value="Q_salvage"/>
    <property type="match status" value="1"/>
</dbReference>
<dbReference type="EC" id="3.2.2.-" evidence="1"/>
<dbReference type="OrthoDB" id="416777at2759"/>
<comment type="caution">
    <text evidence="2">The sequence shown here is derived from an EMBL/GenBank/DDBJ whole genome shotgun (WGS) entry which is preliminary data.</text>
</comment>
<accession>A0A151Z6W4</accession>
<comment type="similarity">
    <text evidence="1">Belongs to the QNG1 protein family.</text>
</comment>
<dbReference type="Proteomes" id="UP000076078">
    <property type="component" value="Unassembled WGS sequence"/>
</dbReference>
<comment type="catalytic activity">
    <reaction evidence="1">
        <text>queuosine 5'-phosphate + H2O = queuine + D-ribose 5-phosphate</text>
        <dbReference type="Rhea" id="RHEA:75387"/>
        <dbReference type="ChEBI" id="CHEBI:15377"/>
        <dbReference type="ChEBI" id="CHEBI:17433"/>
        <dbReference type="ChEBI" id="CHEBI:78346"/>
        <dbReference type="ChEBI" id="CHEBI:194371"/>
    </reaction>
    <physiologicalReaction direction="left-to-right" evidence="1">
        <dbReference type="Rhea" id="RHEA:75388"/>
    </physiologicalReaction>
</comment>
<dbReference type="OMA" id="VACIHRR"/>
<dbReference type="AlphaFoldDB" id="A0A151Z6W4"/>
<organism evidence="2 3">
    <name type="scientific">Tieghemostelium lacteum</name>
    <name type="common">Slime mold</name>
    <name type="synonym">Dictyostelium lacteum</name>
    <dbReference type="NCBI Taxonomy" id="361077"/>
    <lineage>
        <taxon>Eukaryota</taxon>
        <taxon>Amoebozoa</taxon>
        <taxon>Evosea</taxon>
        <taxon>Eumycetozoa</taxon>
        <taxon>Dictyostelia</taxon>
        <taxon>Dictyosteliales</taxon>
        <taxon>Raperosteliaceae</taxon>
        <taxon>Tieghemostelium</taxon>
    </lineage>
</organism>
<evidence type="ECO:0000256" key="1">
    <source>
        <dbReference type="RuleBase" id="RU365002"/>
    </source>
</evidence>
<protein>
    <recommendedName>
        <fullName evidence="1">Queuosine 5'-phosphate N-glycosylase/hydrolase</fullName>
        <ecNumber evidence="1">3.2.2.-</ecNumber>
    </recommendedName>
    <alternativeName>
        <fullName evidence="1">Queuosine-nucleotide N-glycosylase/hydrolase</fullName>
    </alternativeName>
</protein>
<evidence type="ECO:0000313" key="3">
    <source>
        <dbReference type="Proteomes" id="UP000076078"/>
    </source>
</evidence>
<dbReference type="GO" id="GO:0016787">
    <property type="term" value="F:hydrolase activity"/>
    <property type="evidence" value="ECO:0007669"/>
    <property type="project" value="UniProtKB-KW"/>
</dbReference>
<keyword evidence="1" id="KW-0378">Hydrolase</keyword>
<sequence length="352" mass="40336">MVSNSPIDHVIESASYVNEHSKFVKINNDKILEFIKNINKDEYEAKSSVVQFPLNFSNAQQEANFWFTLDLINFGSGFRKELHELSGRGAYETICYGLFGMFLSQSGNLSAKFLGGLSLNEVGSYFSIPAQVEFELQPGIYSYKDSPLKPLILKIQKVLKESSEAMEELGYKDFGEFIWKITDPKSTQQPPLASEFIEKILDKIPAFRDTATLGDHKIYIYKKVQLLAADLYRRFKDTIPDRFGFQDVDKITVFTDNVLPAVLRHFGILQVDPELETEINESKELQSGSQKEVELRVQAIQACLVIINVANQSSETSFIKNSMKLDYYLWTKGKDESIRKFERHICKDTVYY</sequence>
<dbReference type="PANTHER" id="PTHR21314:SF1">
    <property type="entry name" value="QUEUOSINE SALVAGE PROTEIN"/>
    <property type="match status" value="1"/>
</dbReference>
<dbReference type="InterPro" id="IPR019438">
    <property type="entry name" value="Q_salvage"/>
</dbReference>
<reference evidence="2 3" key="1">
    <citation type="submission" date="2015-12" db="EMBL/GenBank/DDBJ databases">
        <title>Dictyostelia acquired genes for synthesis and detection of signals that induce cell-type specialization by lateral gene transfer from prokaryotes.</title>
        <authorList>
            <person name="Gloeckner G."/>
            <person name="Schaap P."/>
        </authorList>
    </citation>
    <scope>NUCLEOTIDE SEQUENCE [LARGE SCALE GENOMIC DNA]</scope>
    <source>
        <strain evidence="2 3">TK</strain>
    </source>
</reference>